<evidence type="ECO:0000313" key="4">
    <source>
        <dbReference type="Proteomes" id="UP000254589"/>
    </source>
</evidence>
<reference evidence="3" key="1">
    <citation type="submission" date="2014-12" db="EMBL/GenBank/DDBJ databases">
        <title>Complete Genome Sequencing of Pandoraea pulmonicola DSM 16583.</title>
        <authorList>
            <person name="Chan K.-G."/>
        </authorList>
    </citation>
    <scope>NUCLEOTIDE SEQUENCE [LARGE SCALE GENOMIC DNA]</scope>
    <source>
        <strain evidence="3">DSM 16583</strain>
    </source>
</reference>
<gene>
    <name evidence="2" type="ORF">NCTC13159_01104</name>
    <name evidence="1" type="ORF">RO07_15610</name>
</gene>
<organism evidence="2 4">
    <name type="scientific">Pandoraea pulmonicola</name>
    <dbReference type="NCBI Taxonomy" id="93221"/>
    <lineage>
        <taxon>Bacteria</taxon>
        <taxon>Pseudomonadati</taxon>
        <taxon>Pseudomonadota</taxon>
        <taxon>Betaproteobacteria</taxon>
        <taxon>Burkholderiales</taxon>
        <taxon>Burkholderiaceae</taxon>
        <taxon>Pandoraea</taxon>
    </lineage>
</organism>
<dbReference type="Proteomes" id="UP000035086">
    <property type="component" value="Chromosome"/>
</dbReference>
<dbReference type="EMBL" id="UGSJ01000001">
    <property type="protein sequence ID" value="SUA89637.1"/>
    <property type="molecule type" value="Genomic_DNA"/>
</dbReference>
<reference evidence="1" key="2">
    <citation type="submission" date="2016-11" db="EMBL/GenBank/DDBJ databases">
        <title>Complete Genome Sequencing of Pandoraea pulmonicola DSM 16583.</title>
        <authorList>
            <person name="Chan K.-G."/>
        </authorList>
    </citation>
    <scope>NUCLEOTIDE SEQUENCE</scope>
    <source>
        <strain evidence="1">DSM 16583</strain>
    </source>
</reference>
<accession>A0AAJ4ZAB1</accession>
<evidence type="ECO:0000313" key="2">
    <source>
        <dbReference type="EMBL" id="SUA89637.1"/>
    </source>
</evidence>
<dbReference type="Proteomes" id="UP000254589">
    <property type="component" value="Unassembled WGS sequence"/>
</dbReference>
<evidence type="ECO:0000313" key="1">
    <source>
        <dbReference type="EMBL" id="AJC21559.1"/>
    </source>
</evidence>
<keyword evidence="3" id="KW-1185">Reference proteome</keyword>
<name>A0AAJ4ZAB1_PANPU</name>
<dbReference type="AlphaFoldDB" id="A0AAJ4ZAB1"/>
<evidence type="ECO:0000313" key="3">
    <source>
        <dbReference type="Proteomes" id="UP000035086"/>
    </source>
</evidence>
<sequence length="62" mass="6867">MVLSKVFFVALWLHGTDDDLIIPLAPSSASESKSESEPIELHKLYAAADIFAWLRTESSSMN</sequence>
<protein>
    <submittedName>
        <fullName evidence="2">Uncharacterized protein</fullName>
    </submittedName>
</protein>
<proteinExistence type="predicted"/>
<dbReference type="KEGG" id="ppul:RO07_15610"/>
<dbReference type="EMBL" id="CP010310">
    <property type="protein sequence ID" value="AJC21559.1"/>
    <property type="molecule type" value="Genomic_DNA"/>
</dbReference>
<reference evidence="2 4" key="3">
    <citation type="submission" date="2018-06" db="EMBL/GenBank/DDBJ databases">
        <authorList>
            <consortium name="Pathogen Informatics"/>
            <person name="Doyle S."/>
        </authorList>
    </citation>
    <scope>NUCLEOTIDE SEQUENCE [LARGE SCALE GENOMIC DNA]</scope>
    <source>
        <strain evidence="2 4">NCTC13159</strain>
    </source>
</reference>